<dbReference type="CDD" id="cd06139">
    <property type="entry name" value="DNA_polA_I_Ecoli_like_exo"/>
    <property type="match status" value="1"/>
</dbReference>
<dbReference type="SUPFAM" id="SSF56672">
    <property type="entry name" value="DNA/RNA polymerases"/>
    <property type="match status" value="1"/>
</dbReference>
<evidence type="ECO:0000313" key="21">
    <source>
        <dbReference type="EMBL" id="BAW79632.1"/>
    </source>
</evidence>
<protein>
    <recommendedName>
        <fullName evidence="4 16">DNA polymerase I</fullName>
        <ecNumber evidence="3 16">2.7.7.7</ecNumber>
    </recommendedName>
</protein>
<dbReference type="CDD" id="cd09859">
    <property type="entry name" value="PIN_53EXO"/>
    <property type="match status" value="1"/>
</dbReference>
<dbReference type="FunFam" id="3.40.50.1010:FF:000001">
    <property type="entry name" value="DNA polymerase I"/>
    <property type="match status" value="1"/>
</dbReference>
<proteinExistence type="inferred from homology"/>
<keyword evidence="14 17" id="KW-0234">DNA repair</keyword>
<dbReference type="Pfam" id="PF01612">
    <property type="entry name" value="DNA_pol_A_exo1"/>
    <property type="match status" value="1"/>
</dbReference>
<dbReference type="PRINTS" id="PR00868">
    <property type="entry name" value="DNAPOLI"/>
</dbReference>
<dbReference type="InterPro" id="IPR020045">
    <property type="entry name" value="DNA_polI_H3TH"/>
</dbReference>
<dbReference type="InterPro" id="IPR018320">
    <property type="entry name" value="DNA_polymerase_1"/>
</dbReference>
<dbReference type="InterPro" id="IPR012337">
    <property type="entry name" value="RNaseH-like_sf"/>
</dbReference>
<feature type="domain" description="5'-3' exonuclease" evidence="19">
    <location>
        <begin position="4"/>
        <end position="261"/>
    </location>
</feature>
<dbReference type="EC" id="2.7.7.7" evidence="3 16"/>
<dbReference type="KEGG" id="ntt:TAO_0262"/>
<dbReference type="SUPFAM" id="SSF53098">
    <property type="entry name" value="Ribonuclease H-like"/>
    <property type="match status" value="1"/>
</dbReference>
<dbReference type="Pfam" id="PF01367">
    <property type="entry name" value="5_3_exonuc"/>
    <property type="match status" value="1"/>
</dbReference>
<dbReference type="NCBIfam" id="TIGR00593">
    <property type="entry name" value="pola"/>
    <property type="match status" value="1"/>
</dbReference>
<dbReference type="PROSITE" id="PS00447">
    <property type="entry name" value="DNA_POLYMERASE_A"/>
    <property type="match status" value="1"/>
</dbReference>
<evidence type="ECO:0000259" key="18">
    <source>
        <dbReference type="SMART" id="SM00474"/>
    </source>
</evidence>
<comment type="subunit">
    <text evidence="2">Single-chain monomer with multiple functions.</text>
</comment>
<dbReference type="GO" id="GO:0008408">
    <property type="term" value="F:3'-5' exonuclease activity"/>
    <property type="evidence" value="ECO:0007669"/>
    <property type="project" value="UniProtKB-UniRule"/>
</dbReference>
<dbReference type="SMART" id="SM00482">
    <property type="entry name" value="POLAc"/>
    <property type="match status" value="1"/>
</dbReference>
<evidence type="ECO:0000256" key="1">
    <source>
        <dbReference type="ARBA" id="ARBA00007705"/>
    </source>
</evidence>
<sequence>MNIAKNSILTLVDGSSYLFRAFHALPPLTTATGQPTGAIYGVINMLRKLLDEHQPQYIGVIFDAKGKTFRHELFSPYKAHRPSIPDDLACQIQPLHDLIRALGLPLICIEGVEADDVIGTLAQQATAQGITTIISSSDKDLAQLVNNQVSLINTMNQAKLNSAGVKAKFGVSPEQIVDYLALVGDTVDNIPGVLGIGPKTAVKLLQQYQTLDQIIAHAHEIKGRIGENLRFHQDQFPLTKQLATIRRNIPLDLNPKDLQRQPLDIPALHRLYGLLEFKTWLHELPAHDLTPIASTPSSSTYETILSFEALERWIKHLEASELFAFNLETNCPDYIEAEIVGLSFAIKPNEAAYIPIGHDYADVPPQLSRTQVLTRIKPLLQNARLRKIGQNLKFDCNVLANYGIDLTGICHDSMLESYILDSTAAHHDRDSLALKYLQHTPARYEDNASKSTSKVPFNQVAIEKAAPYAAEAVDINLQLHHCLWPRLQQHDRLCRLYQEIEIPLIPVLSRMERHGVQVDTVQLKIQSDELATQLKALEQAAFDIAGETFNLASPKQIQTLLYEKLKLPITRKTSTGQPSTAETVLQELALNYPLPRLILKHRTLSKLKSTYTDRLPLQVNPRTGKIHTFYHQTMTTTGRLSSSNPNLQNIPIRSAEGRRIRQAFIAPPGYCLLAADYSQIELRIMAHLSDDKGLLAAFSAGEDIHQRTAAEIFNTSLAKVTSDQRRSAKAINFGLIYGMSAHGLARQLGISRPDAQHYIERYFHRYPGVKAYMDDTRQQARQAGYVETLFGRRLYLPDINSRQPQVRSQAERIAINAPMQGSAADIIKRAMIQVDNWLQQKKTSARMIMQVHDELVLEVAEHELEAAAAAIQKSMMEAAQLKVPLIVTMGSGTNWDQTH</sequence>
<evidence type="ECO:0000256" key="11">
    <source>
        <dbReference type="ARBA" id="ARBA00022839"/>
    </source>
</evidence>
<dbReference type="InterPro" id="IPR020046">
    <property type="entry name" value="5-3_exonucl_a-hlix_arch_N"/>
</dbReference>
<dbReference type="FunFam" id="1.10.150.20:FF:000002">
    <property type="entry name" value="DNA polymerase I"/>
    <property type="match status" value="1"/>
</dbReference>
<evidence type="ECO:0000313" key="22">
    <source>
        <dbReference type="Proteomes" id="UP000243679"/>
    </source>
</evidence>
<dbReference type="InterPro" id="IPR002298">
    <property type="entry name" value="DNA_polymerase_A"/>
</dbReference>
<dbReference type="InterPro" id="IPR043502">
    <property type="entry name" value="DNA/RNA_pol_sf"/>
</dbReference>
<dbReference type="InterPro" id="IPR019760">
    <property type="entry name" value="DNA-dir_DNA_pol_A_CS"/>
</dbReference>
<evidence type="ECO:0000256" key="12">
    <source>
        <dbReference type="ARBA" id="ARBA00022932"/>
    </source>
</evidence>
<evidence type="ECO:0000259" key="20">
    <source>
        <dbReference type="SMART" id="SM00482"/>
    </source>
</evidence>
<comment type="catalytic activity">
    <reaction evidence="15 17">
        <text>DNA(n) + a 2'-deoxyribonucleoside 5'-triphosphate = DNA(n+1) + diphosphate</text>
        <dbReference type="Rhea" id="RHEA:22508"/>
        <dbReference type="Rhea" id="RHEA-COMP:17339"/>
        <dbReference type="Rhea" id="RHEA-COMP:17340"/>
        <dbReference type="ChEBI" id="CHEBI:33019"/>
        <dbReference type="ChEBI" id="CHEBI:61560"/>
        <dbReference type="ChEBI" id="CHEBI:173112"/>
        <dbReference type="EC" id="2.7.7.7"/>
    </reaction>
</comment>
<dbReference type="GO" id="GO:0003677">
    <property type="term" value="F:DNA binding"/>
    <property type="evidence" value="ECO:0007669"/>
    <property type="project" value="UniProtKB-UniRule"/>
</dbReference>
<dbReference type="FunFam" id="1.10.150.20:FF:000003">
    <property type="entry name" value="DNA polymerase I"/>
    <property type="match status" value="1"/>
</dbReference>
<dbReference type="InterPro" id="IPR008918">
    <property type="entry name" value="HhH2"/>
</dbReference>
<evidence type="ECO:0000259" key="19">
    <source>
        <dbReference type="SMART" id="SM00475"/>
    </source>
</evidence>
<dbReference type="InterPro" id="IPR036397">
    <property type="entry name" value="RNaseH_sf"/>
</dbReference>
<evidence type="ECO:0000256" key="3">
    <source>
        <dbReference type="ARBA" id="ARBA00012417"/>
    </source>
</evidence>
<evidence type="ECO:0000256" key="2">
    <source>
        <dbReference type="ARBA" id="ARBA00011541"/>
    </source>
</evidence>
<keyword evidence="9 17" id="KW-0227">DNA damage</keyword>
<dbReference type="Pfam" id="PF00476">
    <property type="entry name" value="DNA_pol_A"/>
    <property type="match status" value="1"/>
</dbReference>
<dbReference type="FunFam" id="1.20.1060.10:FF:000001">
    <property type="entry name" value="DNA polymerase I"/>
    <property type="match status" value="1"/>
</dbReference>
<dbReference type="Gene3D" id="3.30.420.10">
    <property type="entry name" value="Ribonuclease H-like superfamily/Ribonuclease H"/>
    <property type="match status" value="1"/>
</dbReference>
<feature type="domain" description="DNA-directed DNA polymerase family A palm" evidence="20">
    <location>
        <begin position="657"/>
        <end position="863"/>
    </location>
</feature>
<dbReference type="GO" id="GO:0003887">
    <property type="term" value="F:DNA-directed DNA polymerase activity"/>
    <property type="evidence" value="ECO:0007669"/>
    <property type="project" value="UniProtKB-UniRule"/>
</dbReference>
<dbReference type="InterPro" id="IPR002562">
    <property type="entry name" value="3'-5'_exonuclease_dom"/>
</dbReference>
<dbReference type="InterPro" id="IPR001098">
    <property type="entry name" value="DNA-dir_DNA_pol_A_palm_dom"/>
</dbReference>
<evidence type="ECO:0000256" key="16">
    <source>
        <dbReference type="NCBIfam" id="TIGR00593"/>
    </source>
</evidence>
<evidence type="ECO:0000256" key="13">
    <source>
        <dbReference type="ARBA" id="ARBA00023125"/>
    </source>
</evidence>
<dbReference type="Gene3D" id="1.20.1060.10">
    <property type="entry name" value="Taq DNA Polymerase, Chain T, domain 4"/>
    <property type="match status" value="1"/>
</dbReference>
<dbReference type="SMART" id="SM00475">
    <property type="entry name" value="53EXOc"/>
    <property type="match status" value="1"/>
</dbReference>
<dbReference type="Proteomes" id="UP000243679">
    <property type="component" value="Chromosome"/>
</dbReference>
<dbReference type="CDD" id="cd08637">
    <property type="entry name" value="DNA_pol_A_pol_I_C"/>
    <property type="match status" value="1"/>
</dbReference>
<evidence type="ECO:0000256" key="7">
    <source>
        <dbReference type="ARBA" id="ARBA00022705"/>
    </source>
</evidence>
<dbReference type="OrthoDB" id="9806424at2"/>
<evidence type="ECO:0000256" key="6">
    <source>
        <dbReference type="ARBA" id="ARBA00022695"/>
    </source>
</evidence>
<organism evidence="21 22">
    <name type="scientific">Candidatus Nitrosoglobus terrae</name>
    <dbReference type="NCBI Taxonomy" id="1630141"/>
    <lineage>
        <taxon>Bacteria</taxon>
        <taxon>Pseudomonadati</taxon>
        <taxon>Pseudomonadota</taxon>
        <taxon>Gammaproteobacteria</taxon>
        <taxon>Chromatiales</taxon>
        <taxon>Chromatiaceae</taxon>
        <taxon>Candidatus Nitrosoglobus</taxon>
    </lineage>
</organism>
<dbReference type="NCBIfam" id="NF004397">
    <property type="entry name" value="PRK05755.1"/>
    <property type="match status" value="1"/>
</dbReference>
<dbReference type="SUPFAM" id="SSF47807">
    <property type="entry name" value="5' to 3' exonuclease, C-terminal subdomain"/>
    <property type="match status" value="1"/>
</dbReference>
<dbReference type="SUPFAM" id="SSF88723">
    <property type="entry name" value="PIN domain-like"/>
    <property type="match status" value="1"/>
</dbReference>
<dbReference type="GO" id="GO:0006302">
    <property type="term" value="P:double-strand break repair"/>
    <property type="evidence" value="ECO:0007669"/>
    <property type="project" value="TreeGrafter"/>
</dbReference>
<dbReference type="PANTHER" id="PTHR10133:SF27">
    <property type="entry name" value="DNA POLYMERASE NU"/>
    <property type="match status" value="1"/>
</dbReference>
<dbReference type="InterPro" id="IPR036279">
    <property type="entry name" value="5-3_exonuclease_C_sf"/>
</dbReference>
<keyword evidence="13 17" id="KW-0238">DNA-binding</keyword>
<dbReference type="GO" id="GO:0006261">
    <property type="term" value="P:DNA-templated DNA replication"/>
    <property type="evidence" value="ECO:0007669"/>
    <property type="project" value="UniProtKB-UniRule"/>
</dbReference>
<dbReference type="SMART" id="SM00279">
    <property type="entry name" value="HhH2"/>
    <property type="match status" value="1"/>
</dbReference>
<name>A0A1Q2SKK2_9GAMM</name>
<keyword evidence="6 17" id="KW-0548">Nucleotidyltransferase</keyword>
<dbReference type="Gene3D" id="3.30.70.370">
    <property type="match status" value="1"/>
</dbReference>
<dbReference type="EMBL" id="AP014836">
    <property type="protein sequence ID" value="BAW79632.1"/>
    <property type="molecule type" value="Genomic_DNA"/>
</dbReference>
<keyword evidence="11 17" id="KW-0269">Exonuclease</keyword>
<dbReference type="Gene3D" id="3.40.50.1010">
    <property type="entry name" value="5'-nuclease"/>
    <property type="match status" value="1"/>
</dbReference>
<dbReference type="Gene3D" id="1.10.150.20">
    <property type="entry name" value="5' to 3' exonuclease, C-terminal subdomain"/>
    <property type="match status" value="2"/>
</dbReference>
<reference evidence="21 22" key="1">
    <citation type="journal article" date="2017" name="ISME J.">
        <title>An acid-tolerant ammonia-oxidizing ?-proteobacterium from soil.</title>
        <authorList>
            <person name="Hayatsu M."/>
            <person name="Tago K."/>
            <person name="Uchiyama I."/>
            <person name="Toyoda A."/>
            <person name="Wang Y."/>
            <person name="Shimomura Y."/>
            <person name="Okubo T."/>
            <person name="Kurisu F."/>
            <person name="Hirono Y."/>
            <person name="Nonaka K."/>
            <person name="Akiyama H."/>
            <person name="Itoh T."/>
            <person name="Takami H."/>
        </authorList>
    </citation>
    <scope>NUCLEOTIDE SEQUENCE [LARGE SCALE GENOMIC DNA]</scope>
    <source>
        <strain evidence="21 22">TAO100</strain>
    </source>
</reference>
<keyword evidence="10 17" id="KW-0378">Hydrolase</keyword>
<evidence type="ECO:0000256" key="10">
    <source>
        <dbReference type="ARBA" id="ARBA00022801"/>
    </source>
</evidence>
<dbReference type="GO" id="GO:0008409">
    <property type="term" value="F:5'-3' exonuclease activity"/>
    <property type="evidence" value="ECO:0007669"/>
    <property type="project" value="UniProtKB-UniRule"/>
</dbReference>
<keyword evidence="7 17" id="KW-0235">DNA replication</keyword>
<feature type="domain" description="3'-5' exonuclease" evidence="18">
    <location>
        <begin position="301"/>
        <end position="488"/>
    </location>
</feature>
<dbReference type="AlphaFoldDB" id="A0A1Q2SKK2"/>
<evidence type="ECO:0000256" key="14">
    <source>
        <dbReference type="ARBA" id="ARBA00023204"/>
    </source>
</evidence>
<evidence type="ECO:0000256" key="17">
    <source>
        <dbReference type="RuleBase" id="RU004460"/>
    </source>
</evidence>
<accession>A0A1Q2SKK2</accession>
<gene>
    <name evidence="17" type="primary">polA</name>
    <name evidence="21" type="ORF">TAO_0262</name>
</gene>
<dbReference type="Pfam" id="PF02739">
    <property type="entry name" value="5_3_exonuc_N"/>
    <property type="match status" value="1"/>
</dbReference>
<dbReference type="CDD" id="cd09898">
    <property type="entry name" value="H3TH_53EXO"/>
    <property type="match status" value="1"/>
</dbReference>
<keyword evidence="5 17" id="KW-0808">Transferase</keyword>
<keyword evidence="8" id="KW-0540">Nuclease</keyword>
<dbReference type="FunFam" id="3.30.420.10:FF:000026">
    <property type="entry name" value="DNA polymerase I"/>
    <property type="match status" value="1"/>
</dbReference>
<dbReference type="SMART" id="SM00474">
    <property type="entry name" value="35EXOc"/>
    <property type="match status" value="1"/>
</dbReference>
<dbReference type="InterPro" id="IPR002421">
    <property type="entry name" value="5-3_exonuclease"/>
</dbReference>
<evidence type="ECO:0000256" key="9">
    <source>
        <dbReference type="ARBA" id="ARBA00022763"/>
    </source>
</evidence>
<comment type="function">
    <text evidence="17">In addition to polymerase activity, this DNA polymerase exhibits 3'-5' and 5'-3' exonuclease activity.</text>
</comment>
<evidence type="ECO:0000256" key="15">
    <source>
        <dbReference type="ARBA" id="ARBA00049244"/>
    </source>
</evidence>
<dbReference type="PANTHER" id="PTHR10133">
    <property type="entry name" value="DNA POLYMERASE I"/>
    <property type="match status" value="1"/>
</dbReference>
<comment type="similarity">
    <text evidence="1 17">Belongs to the DNA polymerase type-A family.</text>
</comment>
<evidence type="ECO:0000256" key="5">
    <source>
        <dbReference type="ARBA" id="ARBA00022679"/>
    </source>
</evidence>
<evidence type="ECO:0000256" key="8">
    <source>
        <dbReference type="ARBA" id="ARBA00022722"/>
    </source>
</evidence>
<dbReference type="InterPro" id="IPR029060">
    <property type="entry name" value="PIN-like_dom_sf"/>
</dbReference>
<keyword evidence="12 17" id="KW-0239">DNA-directed DNA polymerase</keyword>
<evidence type="ECO:0000256" key="4">
    <source>
        <dbReference type="ARBA" id="ARBA00020311"/>
    </source>
</evidence>
<keyword evidence="22" id="KW-1185">Reference proteome</keyword>